<sequence>GDSFGAWQSLANFDLENEISNNLNGGYFLYALPIFESWEDLNNLKIRFTYQNSQYPISNIQYPTSNIQYPVYLDAVWLEVEYEDVKKEVMPPEVTSKKNFRLDEEPEFVISQKDKKSKLKIRQVNLILPNNKEQPANFSFKEMGGDYRLKLNPKDFVWQNPGGRPGRYFLKLEVEKAGKIYYLEQEFFWGVLAININKSIYPVRNSISNGVYLPNETAYLQMAVLDDSGHTICDANLKLEIIPPVPPTSPTGFVTSPVDGVVFPEIQKSGECGPNNVTDVPDYFAYYELPKATQRETDAKQGRETDAKQIIWQVD</sequence>
<protein>
    <submittedName>
        <fullName evidence="1">Uncharacterized protein</fullName>
    </submittedName>
</protein>
<dbReference type="EMBL" id="PFLW01000001">
    <property type="protein sequence ID" value="PIY89743.1"/>
    <property type="molecule type" value="Genomic_DNA"/>
</dbReference>
<proteinExistence type="predicted"/>
<accession>A0A2M7R8I1</accession>
<name>A0A2M7R8I1_9BACT</name>
<evidence type="ECO:0000313" key="1">
    <source>
        <dbReference type="EMBL" id="PIY89743.1"/>
    </source>
</evidence>
<comment type="caution">
    <text evidence="1">The sequence shown here is derived from an EMBL/GenBank/DDBJ whole genome shotgun (WGS) entry which is preliminary data.</text>
</comment>
<gene>
    <name evidence="1" type="ORF">COY73_00020</name>
</gene>
<evidence type="ECO:0000313" key="2">
    <source>
        <dbReference type="Proteomes" id="UP000230767"/>
    </source>
</evidence>
<reference evidence="2" key="1">
    <citation type="submission" date="2017-09" db="EMBL/GenBank/DDBJ databases">
        <title>Depth-based differentiation of microbial function through sediment-hosted aquifers and enrichment of novel symbionts in the deep terrestrial subsurface.</title>
        <authorList>
            <person name="Probst A.J."/>
            <person name="Ladd B."/>
            <person name="Jarett J.K."/>
            <person name="Geller-Mcgrath D.E."/>
            <person name="Sieber C.M.K."/>
            <person name="Emerson J.B."/>
            <person name="Anantharaman K."/>
            <person name="Thomas B.C."/>
            <person name="Malmstrom R."/>
            <person name="Stieglmeier M."/>
            <person name="Klingl A."/>
            <person name="Woyke T."/>
            <person name="Ryan C.M."/>
            <person name="Banfield J.F."/>
        </authorList>
    </citation>
    <scope>NUCLEOTIDE SEQUENCE [LARGE SCALE GENOMIC DNA]</scope>
</reference>
<feature type="non-terminal residue" evidence="1">
    <location>
        <position position="1"/>
    </location>
</feature>
<dbReference type="AlphaFoldDB" id="A0A2M7R8I1"/>
<organism evidence="1 2">
    <name type="scientific">Candidatus Nealsonbacteria bacterium CG_4_10_14_0_8_um_filter_37_14</name>
    <dbReference type="NCBI Taxonomy" id="1974684"/>
    <lineage>
        <taxon>Bacteria</taxon>
        <taxon>Candidatus Nealsoniibacteriota</taxon>
    </lineage>
</organism>
<dbReference type="Proteomes" id="UP000230767">
    <property type="component" value="Unassembled WGS sequence"/>
</dbReference>